<dbReference type="PANTHER" id="PTHR43752:SF2">
    <property type="entry name" value="BNR_ASP-BOX REPEAT FAMILY PROTEIN"/>
    <property type="match status" value="1"/>
</dbReference>
<name>A0A4R7UWT4_9PSEU</name>
<evidence type="ECO:0000313" key="3">
    <source>
        <dbReference type="EMBL" id="TDV40452.1"/>
    </source>
</evidence>
<dbReference type="CDD" id="cd15482">
    <property type="entry name" value="Sialidase_non-viral"/>
    <property type="match status" value="1"/>
</dbReference>
<dbReference type="Gene3D" id="2.120.10.10">
    <property type="match status" value="1"/>
</dbReference>
<dbReference type="EMBL" id="SOCP01000023">
    <property type="protein sequence ID" value="TDV40452.1"/>
    <property type="molecule type" value="Genomic_DNA"/>
</dbReference>
<gene>
    <name evidence="3" type="ORF">CLV71_123162</name>
</gene>
<dbReference type="InterPro" id="IPR036278">
    <property type="entry name" value="Sialidase_sf"/>
</dbReference>
<feature type="signal peptide" evidence="1">
    <location>
        <begin position="1"/>
        <end position="30"/>
    </location>
</feature>
<protein>
    <submittedName>
        <fullName evidence="3">BNR repeat protein</fullName>
    </submittedName>
</protein>
<evidence type="ECO:0000256" key="1">
    <source>
        <dbReference type="SAM" id="SignalP"/>
    </source>
</evidence>
<dbReference type="RefSeq" id="WP_133908393.1">
    <property type="nucleotide sequence ID" value="NZ_SOCP01000023.1"/>
</dbReference>
<comment type="caution">
    <text evidence="3">The sequence shown here is derived from an EMBL/GenBank/DDBJ whole genome shotgun (WGS) entry which is preliminary data.</text>
</comment>
<accession>A0A4R7UWT4</accession>
<feature type="domain" description="Sialidase" evidence="2">
    <location>
        <begin position="62"/>
        <end position="327"/>
    </location>
</feature>
<dbReference type="Proteomes" id="UP000294927">
    <property type="component" value="Unassembled WGS sequence"/>
</dbReference>
<feature type="chain" id="PRO_5020463128" evidence="1">
    <location>
        <begin position="31"/>
        <end position="353"/>
    </location>
</feature>
<dbReference type="Pfam" id="PF13088">
    <property type="entry name" value="BNR_2"/>
    <property type="match status" value="1"/>
</dbReference>
<organism evidence="3 4">
    <name type="scientific">Actinophytocola oryzae</name>
    <dbReference type="NCBI Taxonomy" id="502181"/>
    <lineage>
        <taxon>Bacteria</taxon>
        <taxon>Bacillati</taxon>
        <taxon>Actinomycetota</taxon>
        <taxon>Actinomycetes</taxon>
        <taxon>Pseudonocardiales</taxon>
        <taxon>Pseudonocardiaceae</taxon>
    </lineage>
</organism>
<evidence type="ECO:0000259" key="2">
    <source>
        <dbReference type="Pfam" id="PF13088"/>
    </source>
</evidence>
<dbReference type="AlphaFoldDB" id="A0A4R7UWT4"/>
<proteinExistence type="predicted"/>
<keyword evidence="4" id="KW-1185">Reference proteome</keyword>
<keyword evidence="1" id="KW-0732">Signal</keyword>
<dbReference type="SUPFAM" id="SSF50939">
    <property type="entry name" value="Sialidases"/>
    <property type="match status" value="1"/>
</dbReference>
<evidence type="ECO:0000313" key="4">
    <source>
        <dbReference type="Proteomes" id="UP000294927"/>
    </source>
</evidence>
<sequence length="353" mass="36986">MDSIAARTVRAAASVATAAGLAFAAPSADAATTGIVIATQPQPIEAPHRHSAFPGAALRPDGTLALVWRGAFDHVDHRDGAILRADSYDLGKTWTTPQVILSGQDYRDPYLAYLDGHEYLTYFTGSSTNPAQGAYVSKDSAPAVRVDGGLPFAAISGPVVKLPDGRLGTAFYARKPGETIDTAWMAWSTDQGQTWTSNRILNAIGAGIPTPEPWLVVDGTSIHVFARWGGTQIAVRSSTDSGATWNTARIAITGCNGRPSSVITRTGTIVMVCRDTRGGSRGGAQVAYSLDHTGTWAWGPTLMAAEAGTDVGMSYAAPVETPDGAVAVPFGMERADGSSSLWFTNLAETSTRL</sequence>
<dbReference type="InterPro" id="IPR011040">
    <property type="entry name" value="Sialidase"/>
</dbReference>
<dbReference type="PANTHER" id="PTHR43752">
    <property type="entry name" value="BNR/ASP-BOX REPEAT FAMILY PROTEIN"/>
    <property type="match status" value="1"/>
</dbReference>
<dbReference type="OrthoDB" id="5165766at2"/>
<reference evidence="3 4" key="1">
    <citation type="submission" date="2019-03" db="EMBL/GenBank/DDBJ databases">
        <title>Genomic Encyclopedia of Archaeal and Bacterial Type Strains, Phase II (KMG-II): from individual species to whole genera.</title>
        <authorList>
            <person name="Goeker M."/>
        </authorList>
    </citation>
    <scope>NUCLEOTIDE SEQUENCE [LARGE SCALE GENOMIC DNA]</scope>
    <source>
        <strain evidence="3 4">DSM 45499</strain>
    </source>
</reference>